<gene>
    <name evidence="3" type="ORF">TEA_011786</name>
</gene>
<evidence type="ECO:0000313" key="4">
    <source>
        <dbReference type="Proteomes" id="UP000306102"/>
    </source>
</evidence>
<reference evidence="3 4" key="1">
    <citation type="journal article" date="2018" name="Proc. Natl. Acad. Sci. U.S.A.">
        <title>Draft genome sequence of Camellia sinensis var. sinensis provides insights into the evolution of the tea genome and tea quality.</title>
        <authorList>
            <person name="Wei C."/>
            <person name="Yang H."/>
            <person name="Wang S."/>
            <person name="Zhao J."/>
            <person name="Liu C."/>
            <person name="Gao L."/>
            <person name="Xia E."/>
            <person name="Lu Y."/>
            <person name="Tai Y."/>
            <person name="She G."/>
            <person name="Sun J."/>
            <person name="Cao H."/>
            <person name="Tong W."/>
            <person name="Gao Q."/>
            <person name="Li Y."/>
            <person name="Deng W."/>
            <person name="Jiang X."/>
            <person name="Wang W."/>
            <person name="Chen Q."/>
            <person name="Zhang S."/>
            <person name="Li H."/>
            <person name="Wu J."/>
            <person name="Wang P."/>
            <person name="Li P."/>
            <person name="Shi C."/>
            <person name="Zheng F."/>
            <person name="Jian J."/>
            <person name="Huang B."/>
            <person name="Shan D."/>
            <person name="Shi M."/>
            <person name="Fang C."/>
            <person name="Yue Y."/>
            <person name="Li F."/>
            <person name="Li D."/>
            <person name="Wei S."/>
            <person name="Han B."/>
            <person name="Jiang C."/>
            <person name="Yin Y."/>
            <person name="Xia T."/>
            <person name="Zhang Z."/>
            <person name="Bennetzen J.L."/>
            <person name="Zhao S."/>
            <person name="Wan X."/>
        </authorList>
    </citation>
    <scope>NUCLEOTIDE SEQUENCE [LARGE SCALE GENOMIC DNA]</scope>
    <source>
        <strain evidence="4">cv. Shuchazao</strain>
        <tissue evidence="3">Leaf</tissue>
    </source>
</reference>
<dbReference type="Gene3D" id="3.10.20.90">
    <property type="entry name" value="Phosphatidylinositol 3-kinase Catalytic Subunit, Chain A, domain 1"/>
    <property type="match status" value="1"/>
</dbReference>
<name>A0A4S4E0G9_CAMSN</name>
<organism evidence="3 4">
    <name type="scientific">Camellia sinensis var. sinensis</name>
    <name type="common">China tea</name>
    <dbReference type="NCBI Taxonomy" id="542762"/>
    <lineage>
        <taxon>Eukaryota</taxon>
        <taxon>Viridiplantae</taxon>
        <taxon>Streptophyta</taxon>
        <taxon>Embryophyta</taxon>
        <taxon>Tracheophyta</taxon>
        <taxon>Spermatophyta</taxon>
        <taxon>Magnoliopsida</taxon>
        <taxon>eudicotyledons</taxon>
        <taxon>Gunneridae</taxon>
        <taxon>Pentapetalae</taxon>
        <taxon>asterids</taxon>
        <taxon>Ericales</taxon>
        <taxon>Theaceae</taxon>
        <taxon>Camellia</taxon>
    </lineage>
</organism>
<sequence>MAAMEKTRQWFKSLSKPSVLLLLNVPSLIKVQDLRRLIAGKAHLPIENLRLILQGNVLHDNKNGLDEFVELNNEDSLIVAVKPKPPVKHIQDGLDEDDDEGTEESNLTPSLELPAAPSSVLALDAFFDAFLVGM</sequence>
<accession>A0A4S4E0G9</accession>
<dbReference type="InterPro" id="IPR000626">
    <property type="entry name" value="Ubiquitin-like_dom"/>
</dbReference>
<evidence type="ECO:0000259" key="2">
    <source>
        <dbReference type="PROSITE" id="PS50053"/>
    </source>
</evidence>
<dbReference type="AlphaFoldDB" id="A0A4S4E0G9"/>
<keyword evidence="4" id="KW-1185">Reference proteome</keyword>
<feature type="compositionally biased region" description="Acidic residues" evidence="1">
    <location>
        <begin position="93"/>
        <end position="103"/>
    </location>
</feature>
<comment type="caution">
    <text evidence="3">The sequence shown here is derived from an EMBL/GenBank/DDBJ whole genome shotgun (WGS) entry which is preliminary data.</text>
</comment>
<dbReference type="PROSITE" id="PS50053">
    <property type="entry name" value="UBIQUITIN_2"/>
    <property type="match status" value="1"/>
</dbReference>
<feature type="domain" description="Ubiquitin-like" evidence="2">
    <location>
        <begin position="31"/>
        <end position="62"/>
    </location>
</feature>
<protein>
    <recommendedName>
        <fullName evidence="2">Ubiquitin-like domain-containing protein</fullName>
    </recommendedName>
</protein>
<dbReference type="SUPFAM" id="SSF54236">
    <property type="entry name" value="Ubiquitin-like"/>
    <property type="match status" value="1"/>
</dbReference>
<evidence type="ECO:0000256" key="1">
    <source>
        <dbReference type="SAM" id="MobiDB-lite"/>
    </source>
</evidence>
<dbReference type="InterPro" id="IPR029071">
    <property type="entry name" value="Ubiquitin-like_domsf"/>
</dbReference>
<feature type="region of interest" description="Disordered" evidence="1">
    <location>
        <begin position="88"/>
        <end position="110"/>
    </location>
</feature>
<dbReference type="EMBL" id="SDRB02008630">
    <property type="protein sequence ID" value="THG09261.1"/>
    <property type="molecule type" value="Genomic_DNA"/>
</dbReference>
<evidence type="ECO:0000313" key="3">
    <source>
        <dbReference type="EMBL" id="THG09261.1"/>
    </source>
</evidence>
<dbReference type="Proteomes" id="UP000306102">
    <property type="component" value="Unassembled WGS sequence"/>
</dbReference>
<proteinExistence type="predicted"/>